<comment type="caution">
    <text evidence="1">The sequence shown here is derived from an EMBL/GenBank/DDBJ whole genome shotgun (WGS) entry which is preliminary data.</text>
</comment>
<name>A0A0V1A459_TRISP</name>
<reference evidence="1 2" key="1">
    <citation type="submission" date="2015-01" db="EMBL/GenBank/DDBJ databases">
        <title>Evolution of Trichinella species and genotypes.</title>
        <authorList>
            <person name="Korhonen P.K."/>
            <person name="Edoardo P."/>
            <person name="Giuseppe L.R."/>
            <person name="Gasser R.B."/>
        </authorList>
    </citation>
    <scope>NUCLEOTIDE SEQUENCE [LARGE SCALE GENOMIC DNA]</scope>
    <source>
        <strain evidence="1">ISS3</strain>
    </source>
</reference>
<keyword evidence="2" id="KW-1185">Reference proteome</keyword>
<protein>
    <submittedName>
        <fullName evidence="1">Uncharacterized protein</fullName>
    </submittedName>
</protein>
<organism evidence="1 2">
    <name type="scientific">Trichinella spiralis</name>
    <name type="common">Trichina worm</name>
    <dbReference type="NCBI Taxonomy" id="6334"/>
    <lineage>
        <taxon>Eukaryota</taxon>
        <taxon>Metazoa</taxon>
        <taxon>Ecdysozoa</taxon>
        <taxon>Nematoda</taxon>
        <taxon>Enoplea</taxon>
        <taxon>Dorylaimia</taxon>
        <taxon>Trichinellida</taxon>
        <taxon>Trichinellidae</taxon>
        <taxon>Trichinella</taxon>
    </lineage>
</organism>
<sequence>MKQQSTDRALDLTSFLFLEMTMFSLATTPNCNRDGLLYN</sequence>
<evidence type="ECO:0000313" key="2">
    <source>
        <dbReference type="Proteomes" id="UP000054776"/>
    </source>
</evidence>
<proteinExistence type="predicted"/>
<accession>A0A0V1A459</accession>
<gene>
    <name evidence="1" type="ORF">T01_8928</name>
</gene>
<dbReference type="EMBL" id="JYDH01002126">
    <property type="protein sequence ID" value="KRY19606.1"/>
    <property type="molecule type" value="Genomic_DNA"/>
</dbReference>
<dbReference type="InParanoid" id="A0A0V1A459"/>
<evidence type="ECO:0000313" key="1">
    <source>
        <dbReference type="EMBL" id="KRY19606.1"/>
    </source>
</evidence>
<dbReference type="AlphaFoldDB" id="A0A0V1A459"/>
<dbReference type="Proteomes" id="UP000054776">
    <property type="component" value="Unassembled WGS sequence"/>
</dbReference>